<dbReference type="Proteomes" id="UP000237839">
    <property type="component" value="Unassembled WGS sequence"/>
</dbReference>
<evidence type="ECO:0000256" key="1">
    <source>
        <dbReference type="SAM" id="MobiDB-lite"/>
    </source>
</evidence>
<protein>
    <submittedName>
        <fullName evidence="2">Uncharacterized protein</fullName>
    </submittedName>
</protein>
<keyword evidence="3" id="KW-1185">Reference proteome</keyword>
<dbReference type="EMBL" id="PUGF01000003">
    <property type="protein sequence ID" value="PRC94314.1"/>
    <property type="molecule type" value="Genomic_DNA"/>
</dbReference>
<evidence type="ECO:0000313" key="3">
    <source>
        <dbReference type="Proteomes" id="UP000237839"/>
    </source>
</evidence>
<name>A0A2S9H2V9_9BURK</name>
<proteinExistence type="predicted"/>
<evidence type="ECO:0000313" key="2">
    <source>
        <dbReference type="EMBL" id="PRC94314.1"/>
    </source>
</evidence>
<reference evidence="2 3" key="1">
    <citation type="submission" date="2018-02" db="EMBL/GenBank/DDBJ databases">
        <title>Solimicrobium silvestre gen. nov., sp. nov., isolated from alpine forest soil.</title>
        <authorList>
            <person name="Margesin R."/>
            <person name="Albuquerque L."/>
            <person name="Zhang D.-C."/>
            <person name="Froufe H.J.C."/>
            <person name="Severino R."/>
            <person name="Roxo I."/>
            <person name="Egas C."/>
            <person name="Da Costa M.S."/>
        </authorList>
    </citation>
    <scope>NUCLEOTIDE SEQUENCE [LARGE SCALE GENOMIC DNA]</scope>
    <source>
        <strain evidence="2 3">S20-91</strain>
    </source>
</reference>
<dbReference type="AlphaFoldDB" id="A0A2S9H2V9"/>
<sequence>MRVKTGAQTDLSKQPQSLTSSHPTQLMATPQIVVEDLRPQLAQQKVIQAQMVNSFPQQTLMAMQAKMDNSQQRQSMPRMDTRNITPSIQRLAKNEKQHSDFSGPRPAENSTIQRMLVPFKTPAAANADQTNIITDANVIEGITNAAYVNTWNRLNAATLPGAAVPLAQAQFPGVTNGHFAHFVNTMAGNNGALKAAAVGYVIEDQVTHNGALPATAAPQTPSGNAILDFVITRNAERGIVDITSTGQAGHVLNKSFTKGPFSYIGESMYQSIDFTQLNGGAAPQIGVAAAALALAAKRQRANNFIGSQLNQLKQSIELYKMGIKHNDGGFEMESNTVVEGINALPNGAYPPADIIQLDLDIATMNLGLGAAFQLNTLTQIITAAQNNYLLAGNPMW</sequence>
<organism evidence="2 3">
    <name type="scientific">Solimicrobium silvestre</name>
    <dbReference type="NCBI Taxonomy" id="2099400"/>
    <lineage>
        <taxon>Bacteria</taxon>
        <taxon>Pseudomonadati</taxon>
        <taxon>Pseudomonadota</taxon>
        <taxon>Betaproteobacteria</taxon>
        <taxon>Burkholderiales</taxon>
        <taxon>Oxalobacteraceae</taxon>
        <taxon>Solimicrobium</taxon>
    </lineage>
</organism>
<comment type="caution">
    <text evidence="2">The sequence shown here is derived from an EMBL/GenBank/DDBJ whole genome shotgun (WGS) entry which is preliminary data.</text>
</comment>
<gene>
    <name evidence="2" type="ORF">S2091_0935</name>
</gene>
<feature type="region of interest" description="Disordered" evidence="1">
    <location>
        <begin position="1"/>
        <end position="25"/>
    </location>
</feature>
<accession>A0A2S9H2V9</accession>